<dbReference type="CDD" id="cd18094">
    <property type="entry name" value="SpoU-like_TrmL"/>
    <property type="match status" value="1"/>
</dbReference>
<comment type="caution">
    <text evidence="6">Lacks conserved residue(s) required for the propagation of feature annotation.</text>
</comment>
<comment type="subcellular location">
    <subcellularLocation>
        <location evidence="6">Cytoplasm</location>
    </subcellularLocation>
</comment>
<dbReference type="SUPFAM" id="SSF75217">
    <property type="entry name" value="alpha/beta knot"/>
    <property type="match status" value="1"/>
</dbReference>
<proteinExistence type="inferred from homology"/>
<evidence type="ECO:0000256" key="5">
    <source>
        <dbReference type="ARBA" id="ARBA00022694"/>
    </source>
</evidence>
<keyword evidence="2 6" id="KW-0489">Methyltransferase</keyword>
<comment type="similarity">
    <text evidence="6">Belongs to the class IV-like SAM-binding methyltransferase superfamily. RNA methyltransferase TrmH family. TrmL subfamily.</text>
</comment>
<evidence type="ECO:0000313" key="9">
    <source>
        <dbReference type="EMBL" id="HEN41928.1"/>
    </source>
</evidence>
<evidence type="ECO:0000256" key="2">
    <source>
        <dbReference type="ARBA" id="ARBA00022603"/>
    </source>
</evidence>
<comment type="catalytic activity">
    <reaction evidence="6">
        <text>cytidine(34) in tRNA + S-adenosyl-L-methionine = 2'-O-methylcytidine(34) in tRNA + S-adenosyl-L-homocysteine + H(+)</text>
        <dbReference type="Rhea" id="RHEA:43084"/>
        <dbReference type="Rhea" id="RHEA-COMP:10331"/>
        <dbReference type="Rhea" id="RHEA-COMP:10332"/>
        <dbReference type="ChEBI" id="CHEBI:15378"/>
        <dbReference type="ChEBI" id="CHEBI:57856"/>
        <dbReference type="ChEBI" id="CHEBI:59789"/>
        <dbReference type="ChEBI" id="CHEBI:74495"/>
        <dbReference type="ChEBI" id="CHEBI:82748"/>
        <dbReference type="EC" id="2.1.1.207"/>
    </reaction>
</comment>
<dbReference type="EMBL" id="DSOV01000022">
    <property type="protein sequence ID" value="HEN41928.1"/>
    <property type="molecule type" value="Genomic_DNA"/>
</dbReference>
<dbReference type="Pfam" id="PF00588">
    <property type="entry name" value="SpoU_methylase"/>
    <property type="match status" value="1"/>
</dbReference>
<evidence type="ECO:0000256" key="1">
    <source>
        <dbReference type="ARBA" id="ARBA00022490"/>
    </source>
</evidence>
<accession>A0A831U3R0</accession>
<dbReference type="InterPro" id="IPR029028">
    <property type="entry name" value="Alpha/beta_knot_MTases"/>
</dbReference>
<dbReference type="PANTHER" id="PTHR42971">
    <property type="entry name" value="TRNA (CYTIDINE(34)-2'-O)-METHYLTRANSFERASE"/>
    <property type="match status" value="1"/>
</dbReference>
<evidence type="ECO:0000256" key="7">
    <source>
        <dbReference type="PIRSR" id="PIRSR029256-1"/>
    </source>
</evidence>
<dbReference type="GO" id="GO:0003723">
    <property type="term" value="F:RNA binding"/>
    <property type="evidence" value="ECO:0007669"/>
    <property type="project" value="InterPro"/>
</dbReference>
<dbReference type="PIRSF" id="PIRSF029256">
    <property type="entry name" value="SpoU_TrmH_prd"/>
    <property type="match status" value="1"/>
</dbReference>
<name>A0A831U3R0_GEOME</name>
<dbReference type="GO" id="GO:0008175">
    <property type="term" value="F:tRNA methyltransferase activity"/>
    <property type="evidence" value="ECO:0007669"/>
    <property type="project" value="UniProtKB-UniRule"/>
</dbReference>
<keyword evidence="4 6" id="KW-0949">S-adenosyl-L-methionine</keyword>
<dbReference type="GO" id="GO:0008757">
    <property type="term" value="F:S-adenosylmethionine-dependent methyltransferase activity"/>
    <property type="evidence" value="ECO:0007669"/>
    <property type="project" value="UniProtKB-UniRule"/>
</dbReference>
<evidence type="ECO:0000256" key="4">
    <source>
        <dbReference type="ARBA" id="ARBA00022691"/>
    </source>
</evidence>
<comment type="caution">
    <text evidence="9">The sequence shown here is derived from an EMBL/GenBank/DDBJ whole genome shotgun (WGS) entry which is preliminary data.</text>
</comment>
<feature type="binding site" evidence="6 7">
    <location>
        <position position="126"/>
    </location>
    <ligand>
        <name>S-adenosyl-L-methionine</name>
        <dbReference type="ChEBI" id="CHEBI:59789"/>
    </ligand>
</feature>
<feature type="domain" description="tRNA/rRNA methyltransferase SpoU type" evidence="8">
    <location>
        <begin position="7"/>
        <end position="146"/>
    </location>
</feature>
<sequence>MPEKMPFHIVLIEPEIPPNTGNIARLCGATGTVLHLVGKLGFSTDDRQLKRAGLDYWSEVEIHYWDNLDALKRAYPGGRFIYTSKKAARTHVDAGFRAGDFIVFGKETVGLPEELIRANWEQTVRIPIFGKVRSLNLSTAAGIVLYEALRQTGRLEDPGPEAGDQGPEGES</sequence>
<reference evidence="9" key="1">
    <citation type="journal article" date="2020" name="mSystems">
        <title>Genome- and Community-Level Interaction Insights into Carbon Utilization and Element Cycling Functions of Hydrothermarchaeota in Hydrothermal Sediment.</title>
        <authorList>
            <person name="Zhou Z."/>
            <person name="Liu Y."/>
            <person name="Xu W."/>
            <person name="Pan J."/>
            <person name="Luo Z.H."/>
            <person name="Li M."/>
        </authorList>
    </citation>
    <scope>NUCLEOTIDE SEQUENCE [LARGE SCALE GENOMIC DNA]</scope>
    <source>
        <strain evidence="9">SpSt-349</strain>
    </source>
</reference>
<dbReference type="AlphaFoldDB" id="A0A831U3R0"/>
<keyword evidence="3 6" id="KW-0808">Transferase</keyword>
<dbReference type="InterPro" id="IPR016914">
    <property type="entry name" value="TrmL"/>
</dbReference>
<dbReference type="PANTHER" id="PTHR42971:SF1">
    <property type="entry name" value="TRNA (CYTIDINE(34)-2'-O)-METHYLTRANSFERASE"/>
    <property type="match status" value="1"/>
</dbReference>
<dbReference type="GO" id="GO:0042802">
    <property type="term" value="F:identical protein binding"/>
    <property type="evidence" value="ECO:0007669"/>
    <property type="project" value="UniProtKB-ARBA"/>
</dbReference>
<dbReference type="HAMAP" id="MF_01885">
    <property type="entry name" value="tRNA_methyltr_TrmL"/>
    <property type="match status" value="1"/>
</dbReference>
<evidence type="ECO:0000256" key="3">
    <source>
        <dbReference type="ARBA" id="ARBA00022679"/>
    </source>
</evidence>
<evidence type="ECO:0000259" key="8">
    <source>
        <dbReference type="Pfam" id="PF00588"/>
    </source>
</evidence>
<dbReference type="GO" id="GO:0005737">
    <property type="term" value="C:cytoplasm"/>
    <property type="evidence" value="ECO:0007669"/>
    <property type="project" value="UniProtKB-SubCell"/>
</dbReference>
<keyword evidence="5 6" id="KW-0819">tRNA processing</keyword>
<dbReference type="FunFam" id="3.40.1280.10:FF:000002">
    <property type="entry name" value="Peptidylprolyl isomerase"/>
    <property type="match status" value="1"/>
</dbReference>
<dbReference type="InterPro" id="IPR029026">
    <property type="entry name" value="tRNA_m1G_MTases_N"/>
</dbReference>
<dbReference type="InterPro" id="IPR001537">
    <property type="entry name" value="SpoU_MeTrfase"/>
</dbReference>
<organism evidence="9">
    <name type="scientific">Geobacter metallireducens</name>
    <dbReference type="NCBI Taxonomy" id="28232"/>
    <lineage>
        <taxon>Bacteria</taxon>
        <taxon>Pseudomonadati</taxon>
        <taxon>Thermodesulfobacteriota</taxon>
        <taxon>Desulfuromonadia</taxon>
        <taxon>Geobacterales</taxon>
        <taxon>Geobacteraceae</taxon>
        <taxon>Geobacter</taxon>
    </lineage>
</organism>
<feature type="binding site" evidence="6 7">
    <location>
        <position position="134"/>
    </location>
    <ligand>
        <name>S-adenosyl-L-methionine</name>
        <dbReference type="ChEBI" id="CHEBI:59789"/>
    </ligand>
</feature>
<dbReference type="EC" id="2.1.1.207" evidence="6"/>
<keyword evidence="1 6" id="KW-0963">Cytoplasm</keyword>
<dbReference type="GO" id="GO:0002130">
    <property type="term" value="P:wobble position ribose methylation"/>
    <property type="evidence" value="ECO:0007669"/>
    <property type="project" value="TreeGrafter"/>
</dbReference>
<comment type="function">
    <text evidence="6">Could methylate the ribose at the nucleotide 34 wobble position in tRNA.</text>
</comment>
<dbReference type="Gene3D" id="3.40.1280.10">
    <property type="match status" value="1"/>
</dbReference>
<protein>
    <recommendedName>
        <fullName evidence="6">Putative tRNA (cytidine(34)-2'-O)-methyltransferase</fullName>
        <ecNumber evidence="6">2.1.1.207</ecNumber>
    </recommendedName>
    <alternativeName>
        <fullName evidence="6">tRNA (cytidine/uridine-2'-O-)-methyltransferase</fullName>
    </alternativeName>
</protein>
<evidence type="ECO:0000256" key="6">
    <source>
        <dbReference type="HAMAP-Rule" id="MF_01885"/>
    </source>
</evidence>
<comment type="catalytic activity">
    <reaction evidence="6">
        <text>5-carboxymethylaminomethyluridine(34) in tRNA(Leu) + S-adenosyl-L-methionine = 5-carboxymethylaminomethyl-2'-O-methyluridine(34) in tRNA(Leu) + S-adenosyl-L-homocysteine + H(+)</text>
        <dbReference type="Rhea" id="RHEA:43088"/>
        <dbReference type="Rhea" id="RHEA-COMP:10333"/>
        <dbReference type="Rhea" id="RHEA-COMP:10334"/>
        <dbReference type="ChEBI" id="CHEBI:15378"/>
        <dbReference type="ChEBI" id="CHEBI:57856"/>
        <dbReference type="ChEBI" id="CHEBI:59789"/>
        <dbReference type="ChEBI" id="CHEBI:74508"/>
        <dbReference type="ChEBI" id="CHEBI:74511"/>
        <dbReference type="EC" id="2.1.1.207"/>
    </reaction>
</comment>
<feature type="binding site" evidence="6 7">
    <location>
        <position position="105"/>
    </location>
    <ligand>
        <name>S-adenosyl-L-methionine</name>
        <dbReference type="ChEBI" id="CHEBI:59789"/>
    </ligand>
</feature>
<gene>
    <name evidence="9" type="ORF">ENQ87_06060</name>
</gene>